<evidence type="ECO:0000313" key="11">
    <source>
        <dbReference type="Proteomes" id="UP000038040"/>
    </source>
</evidence>
<sequence length="200" mass="22376">MTTPSRRRLMRDFKKLQEDPPAGVSGAPTEDNILMWEAIIFGPHDTPFEDGTFKLTLEFTEEYPNKPPTVKFVSKMFHPNVYADGSICLDILQNRWSPTYDVAAILTSIQSLLDEPNPNSPANSLAAQLYQENRREYEKRVQQVVEQSWLNFGENEGELEAKESLDTNEDNDNETGRDESQMPSASGVSGSSASGSQSHS</sequence>
<dbReference type="EMBL" id="UYYG01001160">
    <property type="protein sequence ID" value="VDN57390.1"/>
    <property type="molecule type" value="Genomic_DNA"/>
</dbReference>
<dbReference type="InterPro" id="IPR050113">
    <property type="entry name" value="Ub_conjugating_enzyme"/>
</dbReference>
<feature type="active site" description="Glycyl thioester intermediate" evidence="6">
    <location>
        <position position="88"/>
    </location>
</feature>
<feature type="domain" description="UBC core" evidence="9">
    <location>
        <begin position="4"/>
        <end position="150"/>
    </location>
</feature>
<feature type="region of interest" description="Disordered" evidence="8">
    <location>
        <begin position="152"/>
        <end position="200"/>
    </location>
</feature>
<dbReference type="SUPFAM" id="SSF54495">
    <property type="entry name" value="UBC-like"/>
    <property type="match status" value="1"/>
</dbReference>
<keyword evidence="2" id="KW-0808">Transferase</keyword>
<reference evidence="10 12" key="2">
    <citation type="submission" date="2018-11" db="EMBL/GenBank/DDBJ databases">
        <authorList>
            <consortium name="Pathogen Informatics"/>
        </authorList>
    </citation>
    <scope>NUCLEOTIDE SEQUENCE [LARGE SCALE GENOMIC DNA]</scope>
</reference>
<gene>
    <name evidence="10" type="ORF">DME_LOCUS7363</name>
</gene>
<feature type="compositionally biased region" description="Low complexity" evidence="8">
    <location>
        <begin position="184"/>
        <end position="200"/>
    </location>
</feature>
<proteinExistence type="inferred from homology"/>
<evidence type="ECO:0000256" key="4">
    <source>
        <dbReference type="ARBA" id="ARBA00022786"/>
    </source>
</evidence>
<evidence type="ECO:0000259" key="9">
    <source>
        <dbReference type="PROSITE" id="PS50127"/>
    </source>
</evidence>
<dbReference type="WBParaSite" id="DME_0000320401-mRNA-1">
    <property type="protein sequence ID" value="DME_0000320401-mRNA-1"/>
    <property type="gene ID" value="DME_0000320401"/>
</dbReference>
<comment type="similarity">
    <text evidence="7">Belongs to the ubiquitin-conjugating enzyme family.</text>
</comment>
<evidence type="ECO:0000313" key="13">
    <source>
        <dbReference type="WBParaSite" id="DME_0000320401-mRNA-1"/>
    </source>
</evidence>
<organism evidence="11 13">
    <name type="scientific">Dracunculus medinensis</name>
    <name type="common">Guinea worm</name>
    <dbReference type="NCBI Taxonomy" id="318479"/>
    <lineage>
        <taxon>Eukaryota</taxon>
        <taxon>Metazoa</taxon>
        <taxon>Ecdysozoa</taxon>
        <taxon>Nematoda</taxon>
        <taxon>Chromadorea</taxon>
        <taxon>Rhabditida</taxon>
        <taxon>Spirurina</taxon>
        <taxon>Dracunculoidea</taxon>
        <taxon>Dracunculidae</taxon>
        <taxon>Dracunculus</taxon>
    </lineage>
</organism>
<dbReference type="GO" id="GO:0032446">
    <property type="term" value="P:protein modification by small protein conjugation"/>
    <property type="evidence" value="ECO:0007669"/>
    <property type="project" value="UniProtKB-ARBA"/>
</dbReference>
<evidence type="ECO:0000256" key="1">
    <source>
        <dbReference type="ARBA" id="ARBA00012486"/>
    </source>
</evidence>
<dbReference type="OrthoDB" id="9984419at2759"/>
<evidence type="ECO:0000256" key="5">
    <source>
        <dbReference type="ARBA" id="ARBA00022840"/>
    </source>
</evidence>
<dbReference type="PROSITE" id="PS00183">
    <property type="entry name" value="UBC_1"/>
    <property type="match status" value="1"/>
</dbReference>
<dbReference type="AlphaFoldDB" id="A0A0N4U856"/>
<dbReference type="InterPro" id="IPR023313">
    <property type="entry name" value="UBQ-conjugating_AS"/>
</dbReference>
<evidence type="ECO:0000313" key="10">
    <source>
        <dbReference type="EMBL" id="VDN57390.1"/>
    </source>
</evidence>
<dbReference type="Pfam" id="PF00179">
    <property type="entry name" value="UQ_con"/>
    <property type="match status" value="1"/>
</dbReference>
<dbReference type="PROSITE" id="PS50127">
    <property type="entry name" value="UBC_2"/>
    <property type="match status" value="1"/>
</dbReference>
<dbReference type="EC" id="2.3.2.23" evidence="1"/>
<evidence type="ECO:0000313" key="12">
    <source>
        <dbReference type="Proteomes" id="UP000274756"/>
    </source>
</evidence>
<keyword evidence="3 7" id="KW-0547">Nucleotide-binding</keyword>
<evidence type="ECO:0000256" key="8">
    <source>
        <dbReference type="SAM" id="MobiDB-lite"/>
    </source>
</evidence>
<dbReference type="GO" id="GO:0061631">
    <property type="term" value="F:ubiquitin conjugating enzyme activity"/>
    <property type="evidence" value="ECO:0007669"/>
    <property type="project" value="UniProtKB-EC"/>
</dbReference>
<dbReference type="GO" id="GO:0005524">
    <property type="term" value="F:ATP binding"/>
    <property type="evidence" value="ECO:0007669"/>
    <property type="project" value="UniProtKB-UniRule"/>
</dbReference>
<accession>A0A0N4U856</accession>
<evidence type="ECO:0000256" key="2">
    <source>
        <dbReference type="ARBA" id="ARBA00022679"/>
    </source>
</evidence>
<reference evidence="13" key="1">
    <citation type="submission" date="2017-02" db="UniProtKB">
        <authorList>
            <consortium name="WormBaseParasite"/>
        </authorList>
    </citation>
    <scope>IDENTIFICATION</scope>
</reference>
<keyword evidence="12" id="KW-1185">Reference proteome</keyword>
<dbReference type="STRING" id="318479.A0A0N4U856"/>
<evidence type="ECO:0000256" key="7">
    <source>
        <dbReference type="RuleBase" id="RU362109"/>
    </source>
</evidence>
<dbReference type="CDD" id="cd23790">
    <property type="entry name" value="UBCc_UBE2A_2B"/>
    <property type="match status" value="1"/>
</dbReference>
<protein>
    <recommendedName>
        <fullName evidence="1">E2 ubiquitin-conjugating enzyme</fullName>
        <ecNumber evidence="1">2.3.2.23</ecNumber>
    </recommendedName>
</protein>
<dbReference type="GO" id="GO:0006281">
    <property type="term" value="P:DNA repair"/>
    <property type="evidence" value="ECO:0007669"/>
    <property type="project" value="UniProtKB-ARBA"/>
</dbReference>
<keyword evidence="4 7" id="KW-0833">Ubl conjugation pathway</keyword>
<dbReference type="FunFam" id="3.10.110.10:FF:000004">
    <property type="entry name" value="Ubiquitin-conjugating enzyme E2 A"/>
    <property type="match status" value="1"/>
</dbReference>
<dbReference type="InterPro" id="IPR016135">
    <property type="entry name" value="UBQ-conjugating_enzyme/RWD"/>
</dbReference>
<dbReference type="SMART" id="SM00212">
    <property type="entry name" value="UBCc"/>
    <property type="match status" value="1"/>
</dbReference>
<name>A0A0N4U856_DRAME</name>
<keyword evidence="5 7" id="KW-0067">ATP-binding</keyword>
<dbReference type="Proteomes" id="UP000274756">
    <property type="component" value="Unassembled WGS sequence"/>
</dbReference>
<dbReference type="InterPro" id="IPR000608">
    <property type="entry name" value="UBC"/>
</dbReference>
<evidence type="ECO:0000256" key="3">
    <source>
        <dbReference type="ARBA" id="ARBA00022741"/>
    </source>
</evidence>
<evidence type="ECO:0000256" key="6">
    <source>
        <dbReference type="PROSITE-ProRule" id="PRU10133"/>
    </source>
</evidence>
<dbReference type="Gene3D" id="3.10.110.10">
    <property type="entry name" value="Ubiquitin Conjugating Enzyme"/>
    <property type="match status" value="1"/>
</dbReference>
<dbReference type="Proteomes" id="UP000038040">
    <property type="component" value="Unplaced"/>
</dbReference>
<dbReference type="PANTHER" id="PTHR24067">
    <property type="entry name" value="UBIQUITIN-CONJUGATING ENZYME E2"/>
    <property type="match status" value="1"/>
</dbReference>